<evidence type="ECO:0000313" key="2">
    <source>
        <dbReference type="Proteomes" id="UP000828941"/>
    </source>
</evidence>
<sequence>MVPPTLHEKWKVFMSHRWLVFVCAMWVQSFAGIAYMFGSISPVIKSTMGYNQKQIALLGLAKDLGENIGLVAGKISEISPTWGVYLVGAVHNFVGYGLVWLTVTHRFPSPPLWAVCFCILVGSNCTTYYNTASLVSCVQSFPENRGPVVGILKGFVGLSGAILTQMLALLNNPDQASLIFIIAVVPAMVTTCLMFIIRPVQGSKQARASDSSSFTFIYSICLILAAYLMGVLLVKNSMDLDPKINKIFALILITLVLLPVIIPILLVSFLEPKITDQETFLLDPPLQETMTDETQMEDEKPPRLEVLPLLEGAKETDNKIKHKECPHLGEDFTLMQALGNIDFWLILLSLVLSAGSGLTIINNMGQICQSLGDNNVNMYVSMLSISNFLGRVGGGYFSEKLCVPKTSCLGGGSGDYGGGILLYAMGLVGQLYVATILTGLGYGAQWSIAIAASSELFGLKNFGALYNFLTMGSPAGSLFLSGFVASTIYDYYAEQQAKHHMQTDHNAVLFCEGNICYSITCGILAGVCLFATVLSLIVVRRTKRVYAQFYAKSLT</sequence>
<evidence type="ECO:0000313" key="1">
    <source>
        <dbReference type="EMBL" id="KAI4336330.1"/>
    </source>
</evidence>
<proteinExistence type="predicted"/>
<comment type="caution">
    <text evidence="1">The sequence shown here is derived from an EMBL/GenBank/DDBJ whole genome shotgun (WGS) entry which is preliminary data.</text>
</comment>
<protein>
    <submittedName>
        <fullName evidence="1">Uncharacterized protein</fullName>
    </submittedName>
</protein>
<reference evidence="1 2" key="1">
    <citation type="journal article" date="2022" name="DNA Res.">
        <title>Chromosomal-level genome assembly of the orchid tree Bauhinia variegata (Leguminosae; Cercidoideae) supports the allotetraploid origin hypothesis of Bauhinia.</title>
        <authorList>
            <person name="Zhong Y."/>
            <person name="Chen Y."/>
            <person name="Zheng D."/>
            <person name="Pang J."/>
            <person name="Liu Y."/>
            <person name="Luo S."/>
            <person name="Meng S."/>
            <person name="Qian L."/>
            <person name="Wei D."/>
            <person name="Dai S."/>
            <person name="Zhou R."/>
        </authorList>
    </citation>
    <scope>NUCLEOTIDE SEQUENCE [LARGE SCALE GENOMIC DNA]</scope>
    <source>
        <strain evidence="1">BV-YZ2020</strain>
    </source>
</reference>
<organism evidence="1 2">
    <name type="scientific">Bauhinia variegata</name>
    <name type="common">Purple orchid tree</name>
    <name type="synonym">Phanera variegata</name>
    <dbReference type="NCBI Taxonomy" id="167791"/>
    <lineage>
        <taxon>Eukaryota</taxon>
        <taxon>Viridiplantae</taxon>
        <taxon>Streptophyta</taxon>
        <taxon>Embryophyta</taxon>
        <taxon>Tracheophyta</taxon>
        <taxon>Spermatophyta</taxon>
        <taxon>Magnoliopsida</taxon>
        <taxon>eudicotyledons</taxon>
        <taxon>Gunneridae</taxon>
        <taxon>Pentapetalae</taxon>
        <taxon>rosids</taxon>
        <taxon>fabids</taxon>
        <taxon>Fabales</taxon>
        <taxon>Fabaceae</taxon>
        <taxon>Cercidoideae</taxon>
        <taxon>Cercideae</taxon>
        <taxon>Bauhiniinae</taxon>
        <taxon>Bauhinia</taxon>
    </lineage>
</organism>
<keyword evidence="2" id="KW-1185">Reference proteome</keyword>
<name>A0ACB9NJL4_BAUVA</name>
<accession>A0ACB9NJL4</accession>
<dbReference type="EMBL" id="CM039431">
    <property type="protein sequence ID" value="KAI4336330.1"/>
    <property type="molecule type" value="Genomic_DNA"/>
</dbReference>
<gene>
    <name evidence="1" type="ORF">L6164_014868</name>
</gene>
<dbReference type="Proteomes" id="UP000828941">
    <property type="component" value="Chromosome 6"/>
</dbReference>